<protein>
    <submittedName>
        <fullName evidence="2">Uncharacterized protein</fullName>
    </submittedName>
</protein>
<dbReference type="Proteomes" id="UP001206067">
    <property type="component" value="Unassembled WGS sequence"/>
</dbReference>
<reference evidence="2 3" key="1">
    <citation type="submission" date="2022-08" db="EMBL/GenBank/DDBJ databases">
        <title>Polyphasic taxonomy analysis of Qipengyuania sp.RS5-5.</title>
        <authorList>
            <person name="Xamxidin M."/>
            <person name="Wu M."/>
        </authorList>
    </citation>
    <scope>NUCLEOTIDE SEQUENCE [LARGE SCALE GENOMIC DNA]</scope>
    <source>
        <strain evidence="2 3">RS5-5</strain>
    </source>
</reference>
<accession>A0ABT1XPT5</accession>
<proteinExistence type="predicted"/>
<evidence type="ECO:0000256" key="1">
    <source>
        <dbReference type="SAM" id="MobiDB-lite"/>
    </source>
</evidence>
<feature type="region of interest" description="Disordered" evidence="1">
    <location>
        <begin position="21"/>
        <end position="45"/>
    </location>
</feature>
<organism evidence="2 3">
    <name type="scientific">Parerythrobacter lacustris</name>
    <dbReference type="NCBI Taxonomy" id="2969984"/>
    <lineage>
        <taxon>Bacteria</taxon>
        <taxon>Pseudomonadati</taxon>
        <taxon>Pseudomonadota</taxon>
        <taxon>Alphaproteobacteria</taxon>
        <taxon>Sphingomonadales</taxon>
        <taxon>Erythrobacteraceae</taxon>
        <taxon>Parerythrobacter</taxon>
    </lineage>
</organism>
<keyword evidence="3" id="KW-1185">Reference proteome</keyword>
<evidence type="ECO:0000313" key="3">
    <source>
        <dbReference type="Proteomes" id="UP001206067"/>
    </source>
</evidence>
<name>A0ABT1XPT5_9SPHN</name>
<dbReference type="EMBL" id="JANKHH010000003">
    <property type="protein sequence ID" value="MCR2833264.1"/>
    <property type="molecule type" value="Genomic_DNA"/>
</dbReference>
<dbReference type="RefSeq" id="WP_257595032.1">
    <property type="nucleotide sequence ID" value="NZ_JANKHH010000003.1"/>
</dbReference>
<dbReference type="PROSITE" id="PS51257">
    <property type="entry name" value="PROKAR_LIPOPROTEIN"/>
    <property type="match status" value="1"/>
</dbReference>
<sequence>MRNRIAVAGLTLALAACGSGDRETVEDQDGSSAEISTSGSDGTQTTTIEAEGGTATIRSGPATSAELPLGFKLYPGAEVLESATFNQNGDNGALLRFISDAKPDELVAFYRKAAEDAGITVDKELLTDKSQIIGGKAAGGVAFSFSTVPGSDGKTQGQLMIGSGG</sequence>
<feature type="compositionally biased region" description="Low complexity" evidence="1">
    <location>
        <begin position="36"/>
        <end position="45"/>
    </location>
</feature>
<evidence type="ECO:0000313" key="2">
    <source>
        <dbReference type="EMBL" id="MCR2833264.1"/>
    </source>
</evidence>
<gene>
    <name evidence="2" type="ORF">NSO95_04855</name>
</gene>
<comment type="caution">
    <text evidence="2">The sequence shown here is derived from an EMBL/GenBank/DDBJ whole genome shotgun (WGS) entry which is preliminary data.</text>
</comment>